<comment type="subcellular location">
    <subcellularLocation>
        <location evidence="1 7">Virion</location>
    </subcellularLocation>
</comment>
<dbReference type="Pfam" id="PF02956">
    <property type="entry name" value="TT_ORF1"/>
    <property type="match status" value="1"/>
</dbReference>
<evidence type="ECO:0000256" key="8">
    <source>
        <dbReference type="SAM" id="MobiDB-lite"/>
    </source>
</evidence>
<evidence type="ECO:0000256" key="3">
    <source>
        <dbReference type="ARBA" id="ARBA00018091"/>
    </source>
</evidence>
<dbReference type="GO" id="GO:0039615">
    <property type="term" value="C:T=1 icosahedral viral capsid"/>
    <property type="evidence" value="ECO:0007669"/>
    <property type="project" value="UniProtKB-UniRule"/>
</dbReference>
<comment type="similarity">
    <text evidence="2 7">Belongs to the anelloviridae capsid protein family.</text>
</comment>
<sequence length="581" mass="68353">MYVRRRGRTGRYWRRRGRWLRRYYGGRRRYRRGYGRRYRVRRRYRRGRSRRHFRKRQYITPLMQWMPKHRTLCTITGWTLVMSARSNQTTFPGVIQTIAEDNRPFWFSYKMGGCSLLTLSLDFFYHENMRWRNRWSASNEGYDLARYFGTKIYLPPHPKDLWYIATWETEFTQGPKGSYVYTHPAVALLTKPHVLVRPRNLGGRGKKIMLRPPAVFSSQWFQTKGWCGAGLARIYLALFNPKRGGLHTNQTVRGIKIGDKVSSQSNPWQYYTPSSGSSFNSIYRWDWDTGEGNKIMMPKQKNPINREHWTLLEWDAPYWLWFWGRDYKDFLGTNIQNSDPGYGNVKLWWYDITDEADNGPHTDPTRKVWIDLYTMKGSGSLTNNGASCCIKIAMFGPWTYADVDIDSENNFFNFALFYRSFWQWGGSIQGTKTRITNPCASNKPKGVYVADPASLASTVLHPWDMDRTGHINPYKFAQLLGSLGYRAPDPPNEPHALQPPTEDARVTTPELAFYSTEEEEDERDDEWPESPDDEEGEDGHPEELRERIGRVNQRVRHERRQRQQLGNRLLALLEAAKKSYN</sequence>
<keyword evidence="6 7" id="KW-0946">Virion</keyword>
<feature type="compositionally biased region" description="Basic and acidic residues" evidence="8">
    <location>
        <begin position="538"/>
        <end position="549"/>
    </location>
</feature>
<evidence type="ECO:0000256" key="1">
    <source>
        <dbReference type="ARBA" id="ARBA00004328"/>
    </source>
</evidence>
<organism evidence="9">
    <name type="scientific">Cerdocyon thous torque teno virus 3</name>
    <dbReference type="NCBI Taxonomy" id="2751161"/>
    <lineage>
        <taxon>Viruses</taxon>
        <taxon>Monodnaviria</taxon>
        <taxon>Shotokuvirae</taxon>
        <taxon>Commensaviricota</taxon>
        <taxon>Cardeaviricetes</taxon>
        <taxon>Sanitavirales</taxon>
        <taxon>Anelloviridae</taxon>
        <taxon>Alphatorquevirus</taxon>
    </lineage>
</organism>
<dbReference type="EMBL" id="MT010526">
    <property type="protein sequence ID" value="QLG20790.1"/>
    <property type="molecule type" value="Genomic_DNA"/>
</dbReference>
<reference evidence="9" key="1">
    <citation type="submission" date="2020-01" db="EMBL/GenBank/DDBJ databases">
        <authorList>
            <person name="Weber M.N."/>
            <person name="Canal C.W."/>
        </authorList>
    </citation>
    <scope>NUCLEOTIDE SEQUENCE</scope>
    <source>
        <strain evidence="9">LV08</strain>
    </source>
</reference>
<evidence type="ECO:0000256" key="7">
    <source>
        <dbReference type="RuleBase" id="RU361230"/>
    </source>
</evidence>
<evidence type="ECO:0000256" key="2">
    <source>
        <dbReference type="ARBA" id="ARBA00006131"/>
    </source>
</evidence>
<feature type="compositionally biased region" description="Basic residues" evidence="8">
    <location>
        <begin position="553"/>
        <end position="562"/>
    </location>
</feature>
<dbReference type="InterPro" id="IPR004219">
    <property type="entry name" value="TTvirus_Unk"/>
</dbReference>
<keyword evidence="5 7" id="KW-0167">Capsid protein</keyword>
<feature type="region of interest" description="Disordered" evidence="8">
    <location>
        <begin position="485"/>
        <end position="567"/>
    </location>
</feature>
<accession>A0A7D5G9M9</accession>
<evidence type="ECO:0000313" key="9">
    <source>
        <dbReference type="EMBL" id="QLG20790.1"/>
    </source>
</evidence>
<evidence type="ECO:0000256" key="5">
    <source>
        <dbReference type="ARBA" id="ARBA00022561"/>
    </source>
</evidence>
<protein>
    <recommendedName>
        <fullName evidence="3 7">Capsid protein</fullName>
    </recommendedName>
</protein>
<proteinExistence type="inferred from homology"/>
<evidence type="ECO:0000256" key="4">
    <source>
        <dbReference type="ARBA" id="ARBA00022431"/>
    </source>
</evidence>
<comment type="function">
    <text evidence="7">Self-assembles to form an icosahedral capsid.</text>
</comment>
<keyword evidence="4 7" id="KW-1140">T=1 icosahedral capsid protein</keyword>
<name>A0A7D5G9M9_9VIRU</name>
<evidence type="ECO:0000256" key="6">
    <source>
        <dbReference type="ARBA" id="ARBA00022844"/>
    </source>
</evidence>
<feature type="compositionally biased region" description="Acidic residues" evidence="8">
    <location>
        <begin position="516"/>
        <end position="537"/>
    </location>
</feature>